<evidence type="ECO:0000313" key="5">
    <source>
        <dbReference type="EMBL" id="GMH74231.1"/>
    </source>
</evidence>
<evidence type="ECO:0000256" key="2">
    <source>
        <dbReference type="SAM" id="MobiDB-lite"/>
    </source>
</evidence>
<dbReference type="SUPFAM" id="SSF51206">
    <property type="entry name" value="cAMP-binding domain-like"/>
    <property type="match status" value="2"/>
</dbReference>
<dbReference type="PROSITE" id="PS00018">
    <property type="entry name" value="EF_HAND_1"/>
    <property type="match status" value="1"/>
</dbReference>
<proteinExistence type="predicted"/>
<dbReference type="Pfam" id="PF00027">
    <property type="entry name" value="cNMP_binding"/>
    <property type="match status" value="1"/>
</dbReference>
<organism evidence="5 6">
    <name type="scientific">Triparma laevis f. inornata</name>
    <dbReference type="NCBI Taxonomy" id="1714386"/>
    <lineage>
        <taxon>Eukaryota</taxon>
        <taxon>Sar</taxon>
        <taxon>Stramenopiles</taxon>
        <taxon>Ochrophyta</taxon>
        <taxon>Bolidophyceae</taxon>
        <taxon>Parmales</taxon>
        <taxon>Triparmaceae</taxon>
        <taxon>Triparma</taxon>
    </lineage>
</organism>
<comment type="caution">
    <text evidence="5">The sequence shown here is derived from an EMBL/GenBank/DDBJ whole genome shotgun (WGS) entry which is preliminary data.</text>
</comment>
<dbReference type="PROSITE" id="PS50222">
    <property type="entry name" value="EF_HAND_2"/>
    <property type="match status" value="1"/>
</dbReference>
<dbReference type="InterPro" id="IPR014710">
    <property type="entry name" value="RmlC-like_jellyroll"/>
</dbReference>
<dbReference type="InterPro" id="IPR018488">
    <property type="entry name" value="cNMP-bd_CS"/>
</dbReference>
<dbReference type="CDD" id="cd00038">
    <property type="entry name" value="CAP_ED"/>
    <property type="match status" value="2"/>
</dbReference>
<evidence type="ECO:0000256" key="1">
    <source>
        <dbReference type="ARBA" id="ARBA00022837"/>
    </source>
</evidence>
<sequence>MVKSANSRHSSHLQTSTEKQTLSNNLGALKAVQKIDEYMTRHRLNLMNLFRDFDKSRDGLLQREEIMVGLMKLDVEMTMGQAKALIGYLDQGNDGEVDLAELDNCIKSFRKAKKSGSLSHLLDSPTSSRTDAVFPNWLVNRRDFRLVFTRFQDQDEMDENEQIVKSLRADREKGRTHEDLQRIATWMEKKEIMPGLGTRRFLELARTVHFEEVDKGTVLCTQGEVGDAFYIIFSGSVRVIIDGGVVGELLSGNGFGERSLETDEPRSATCISTEPTQCIVIKSHEYKLMINQHQQKRLKQNIDFLQLQCRLMRMWRSAKIVRLGGCLVRRRFLAGDAITKQGEESHVMYLLYKGGVSIQKEVTYLTENRWPSSDNDYTVVTHERTVALHMRDLKIGDHFGEETALNYETRQYSAIATENTECFAINKSDVIKFFRPNQIAAELMNNVGDLYESPDEVKSRHDIEVRKSELYRSIKKQAFGSKYKSRNGMNRLKKVKRSGGGASALERTLKKLDKRSKHREAKGENIEEDALEERTVETKSLADTVPSITNQALNPRRLPVLKQSMTVRRETQGERLTMMRQSMSLPSLGHAGHGGVNMNTIEQARRRHKNKMQGKGSKLQDSLGTISMSESIESLDKRASMVALAKASKSKE</sequence>
<dbReference type="PROSITE" id="PS00888">
    <property type="entry name" value="CNMP_BINDING_1"/>
    <property type="match status" value="1"/>
</dbReference>
<evidence type="ECO:0008006" key="7">
    <source>
        <dbReference type="Google" id="ProtNLM"/>
    </source>
</evidence>
<evidence type="ECO:0000259" key="3">
    <source>
        <dbReference type="PROSITE" id="PS50042"/>
    </source>
</evidence>
<dbReference type="SMART" id="SM00054">
    <property type="entry name" value="EFh"/>
    <property type="match status" value="2"/>
</dbReference>
<gene>
    <name evidence="5" type="ORF">TL16_g06409</name>
</gene>
<evidence type="ECO:0000313" key="6">
    <source>
        <dbReference type="Proteomes" id="UP001162640"/>
    </source>
</evidence>
<dbReference type="PROSITE" id="PS50042">
    <property type="entry name" value="CNMP_BINDING_3"/>
    <property type="match status" value="2"/>
</dbReference>
<feature type="domain" description="EF-hand" evidence="4">
    <location>
        <begin position="41"/>
        <end position="76"/>
    </location>
</feature>
<dbReference type="InterPro" id="IPR018490">
    <property type="entry name" value="cNMP-bd_dom_sf"/>
</dbReference>
<reference evidence="6" key="1">
    <citation type="journal article" date="2023" name="Commun. Biol.">
        <title>Genome analysis of Parmales, the sister group of diatoms, reveals the evolutionary specialization of diatoms from phago-mixotrophs to photoautotrophs.</title>
        <authorList>
            <person name="Ban H."/>
            <person name="Sato S."/>
            <person name="Yoshikawa S."/>
            <person name="Yamada K."/>
            <person name="Nakamura Y."/>
            <person name="Ichinomiya M."/>
            <person name="Sato N."/>
            <person name="Blanc-Mathieu R."/>
            <person name="Endo H."/>
            <person name="Kuwata A."/>
            <person name="Ogata H."/>
        </authorList>
    </citation>
    <scope>NUCLEOTIDE SEQUENCE [LARGE SCALE GENOMIC DNA]</scope>
</reference>
<dbReference type="SUPFAM" id="SSF47473">
    <property type="entry name" value="EF-hand"/>
    <property type="match status" value="1"/>
</dbReference>
<dbReference type="Gene3D" id="2.60.120.10">
    <property type="entry name" value="Jelly Rolls"/>
    <property type="match status" value="2"/>
</dbReference>
<evidence type="ECO:0000259" key="4">
    <source>
        <dbReference type="PROSITE" id="PS50222"/>
    </source>
</evidence>
<dbReference type="SMART" id="SM00100">
    <property type="entry name" value="cNMP"/>
    <property type="match status" value="2"/>
</dbReference>
<feature type="region of interest" description="Disordered" evidence="2">
    <location>
        <begin position="513"/>
        <end position="538"/>
    </location>
</feature>
<dbReference type="InterPro" id="IPR011992">
    <property type="entry name" value="EF-hand-dom_pair"/>
</dbReference>
<name>A0A9W7AN72_9STRA</name>
<dbReference type="AlphaFoldDB" id="A0A9W7AN72"/>
<dbReference type="InterPro" id="IPR018247">
    <property type="entry name" value="EF_Hand_1_Ca_BS"/>
</dbReference>
<dbReference type="InterPro" id="IPR002048">
    <property type="entry name" value="EF_hand_dom"/>
</dbReference>
<feature type="domain" description="Cyclic nucleotide-binding" evidence="3">
    <location>
        <begin position="311"/>
        <end position="437"/>
    </location>
</feature>
<feature type="domain" description="Cyclic nucleotide-binding" evidence="3">
    <location>
        <begin position="192"/>
        <end position="307"/>
    </location>
</feature>
<dbReference type="EMBL" id="BLQM01000193">
    <property type="protein sequence ID" value="GMH74231.1"/>
    <property type="molecule type" value="Genomic_DNA"/>
</dbReference>
<feature type="region of interest" description="Disordered" evidence="2">
    <location>
        <begin position="1"/>
        <end position="20"/>
    </location>
</feature>
<keyword evidence="1" id="KW-0106">Calcium</keyword>
<dbReference type="InterPro" id="IPR000595">
    <property type="entry name" value="cNMP-bd_dom"/>
</dbReference>
<accession>A0A9W7AN72</accession>
<dbReference type="PANTHER" id="PTHR23011:SF28">
    <property type="entry name" value="CYCLIC NUCLEOTIDE-BINDING DOMAIN CONTAINING PROTEIN"/>
    <property type="match status" value="1"/>
</dbReference>
<dbReference type="Gene3D" id="1.10.238.10">
    <property type="entry name" value="EF-hand"/>
    <property type="match status" value="1"/>
</dbReference>
<dbReference type="PANTHER" id="PTHR23011">
    <property type="entry name" value="CYCLIC NUCLEOTIDE-BINDING DOMAIN CONTAINING PROTEIN"/>
    <property type="match status" value="1"/>
</dbReference>
<dbReference type="Proteomes" id="UP001162640">
    <property type="component" value="Unassembled WGS sequence"/>
</dbReference>
<protein>
    <recommendedName>
        <fullName evidence="7">Calmodulin</fullName>
    </recommendedName>
</protein>
<dbReference type="CDD" id="cd00051">
    <property type="entry name" value="EFh"/>
    <property type="match status" value="1"/>
</dbReference>
<dbReference type="GO" id="GO:0005509">
    <property type="term" value="F:calcium ion binding"/>
    <property type="evidence" value="ECO:0007669"/>
    <property type="project" value="InterPro"/>
</dbReference>